<reference evidence="1" key="1">
    <citation type="submission" date="2013-07" db="EMBL/GenBank/DDBJ databases">
        <title>The genome of Eucalyptus grandis.</title>
        <authorList>
            <person name="Schmutz J."/>
            <person name="Hayes R."/>
            <person name="Myburg A."/>
            <person name="Tuskan G."/>
            <person name="Grattapaglia D."/>
            <person name="Rokhsar D.S."/>
        </authorList>
    </citation>
    <scope>NUCLEOTIDE SEQUENCE</scope>
    <source>
        <tissue evidence="1">Leaf extractions</tissue>
    </source>
</reference>
<dbReference type="AlphaFoldDB" id="A0A059C2B6"/>
<proteinExistence type="predicted"/>
<dbReference type="Gramene" id="KCW72492">
    <property type="protein sequence ID" value="KCW72492"/>
    <property type="gene ID" value="EUGRSUZ_E00953"/>
</dbReference>
<name>A0A059C2B6_EUCGR</name>
<dbReference type="EMBL" id="KK198757">
    <property type="protein sequence ID" value="KCW72492.1"/>
    <property type="molecule type" value="Genomic_DNA"/>
</dbReference>
<gene>
    <name evidence="1" type="ORF">EUGRSUZ_E00953</name>
</gene>
<evidence type="ECO:0000313" key="1">
    <source>
        <dbReference type="EMBL" id="KCW72492.1"/>
    </source>
</evidence>
<accession>A0A059C2B6</accession>
<protein>
    <submittedName>
        <fullName evidence="1">Uncharacterized protein</fullName>
    </submittedName>
</protein>
<dbReference type="InParanoid" id="A0A059C2B6"/>
<sequence length="127" mass="14414">MLSRYIQQFHRRCSKRKSNVTTRKRISKVYLAALHVGDGDTDNNKKYRRLGDAKCTVHYGNDRITSPLLCNASASTMTSSNTTSDDSYFFRCLPSAVFWRHLEFAPAPPPAPPPPHGARYKLAVFHE</sequence>
<organism evidence="1">
    <name type="scientific">Eucalyptus grandis</name>
    <name type="common">Flooded gum</name>
    <dbReference type="NCBI Taxonomy" id="71139"/>
    <lineage>
        <taxon>Eukaryota</taxon>
        <taxon>Viridiplantae</taxon>
        <taxon>Streptophyta</taxon>
        <taxon>Embryophyta</taxon>
        <taxon>Tracheophyta</taxon>
        <taxon>Spermatophyta</taxon>
        <taxon>Magnoliopsida</taxon>
        <taxon>eudicotyledons</taxon>
        <taxon>Gunneridae</taxon>
        <taxon>Pentapetalae</taxon>
        <taxon>rosids</taxon>
        <taxon>malvids</taxon>
        <taxon>Myrtales</taxon>
        <taxon>Myrtaceae</taxon>
        <taxon>Myrtoideae</taxon>
        <taxon>Eucalypteae</taxon>
        <taxon>Eucalyptus</taxon>
    </lineage>
</organism>